<feature type="transmembrane region" description="Helical" evidence="1">
    <location>
        <begin position="179"/>
        <end position="198"/>
    </location>
</feature>
<dbReference type="PANTHER" id="PTHR23360:SF26">
    <property type="entry name" value="G-PROTEIN COUPLED RECEPTORS FAMILY 1 PROFILE DOMAIN-CONTAINING PROTEIN"/>
    <property type="match status" value="1"/>
</dbReference>
<feature type="transmembrane region" description="Helical" evidence="1">
    <location>
        <begin position="12"/>
        <end position="34"/>
    </location>
</feature>
<evidence type="ECO:0000313" key="4">
    <source>
        <dbReference type="WBParaSite" id="ASIM_0001535101-mRNA-1"/>
    </source>
</evidence>
<dbReference type="OrthoDB" id="5820857at2759"/>
<dbReference type="Proteomes" id="UP000267096">
    <property type="component" value="Unassembled WGS sequence"/>
</dbReference>
<feature type="transmembrane region" description="Helical" evidence="1">
    <location>
        <begin position="46"/>
        <end position="70"/>
    </location>
</feature>
<reference evidence="4" key="1">
    <citation type="submission" date="2017-02" db="UniProtKB">
        <authorList>
            <consortium name="WormBaseParasite"/>
        </authorList>
    </citation>
    <scope>IDENTIFICATION</scope>
</reference>
<feature type="transmembrane region" description="Helical" evidence="1">
    <location>
        <begin position="90"/>
        <end position="111"/>
    </location>
</feature>
<name>A0A0M3K320_ANISI</name>
<dbReference type="Gene3D" id="1.20.1070.10">
    <property type="entry name" value="Rhodopsin 7-helix transmembrane proteins"/>
    <property type="match status" value="1"/>
</dbReference>
<dbReference type="EMBL" id="UYRR01031917">
    <property type="protein sequence ID" value="VDK53277.1"/>
    <property type="molecule type" value="Genomic_DNA"/>
</dbReference>
<keyword evidence="1" id="KW-1133">Transmembrane helix</keyword>
<feature type="transmembrane region" description="Helical" evidence="1">
    <location>
        <begin position="132"/>
        <end position="153"/>
    </location>
</feature>
<evidence type="ECO:0000313" key="3">
    <source>
        <dbReference type="Proteomes" id="UP000267096"/>
    </source>
</evidence>
<keyword evidence="1" id="KW-0472">Membrane</keyword>
<evidence type="ECO:0000313" key="2">
    <source>
        <dbReference type="EMBL" id="VDK53277.1"/>
    </source>
</evidence>
<dbReference type="InterPro" id="IPR047130">
    <property type="entry name" value="7TM_GPCR_Srsx_nematod"/>
</dbReference>
<dbReference type="SUPFAM" id="SSF81321">
    <property type="entry name" value="Family A G protein-coupled receptor-like"/>
    <property type="match status" value="1"/>
</dbReference>
<keyword evidence="1" id="KW-0812">Transmembrane</keyword>
<protein>
    <submittedName>
        <fullName evidence="4">G_PROTEIN_RECEP_F1_2 domain-containing protein</fullName>
    </submittedName>
</protein>
<gene>
    <name evidence="2" type="ORF">ASIM_LOCUS14761</name>
</gene>
<dbReference type="PANTHER" id="PTHR23360">
    <property type="entry name" value="G-PROTEIN COUPLED RECEPTORS FAMILY 1 PROFILE DOMAIN-CONTAINING PROTEIN-RELATED"/>
    <property type="match status" value="1"/>
</dbReference>
<evidence type="ECO:0000256" key="1">
    <source>
        <dbReference type="SAM" id="Phobius"/>
    </source>
</evidence>
<dbReference type="AlphaFoldDB" id="A0A0M3K320"/>
<organism evidence="4">
    <name type="scientific">Anisakis simplex</name>
    <name type="common">Herring worm</name>
    <dbReference type="NCBI Taxonomy" id="6269"/>
    <lineage>
        <taxon>Eukaryota</taxon>
        <taxon>Metazoa</taxon>
        <taxon>Ecdysozoa</taxon>
        <taxon>Nematoda</taxon>
        <taxon>Chromadorea</taxon>
        <taxon>Rhabditida</taxon>
        <taxon>Spirurina</taxon>
        <taxon>Ascaridomorpha</taxon>
        <taxon>Ascaridoidea</taxon>
        <taxon>Anisakidae</taxon>
        <taxon>Anisakis</taxon>
        <taxon>Anisakis simplex complex</taxon>
    </lineage>
</organism>
<sequence length="207" mass="23887">MLTSEIGLLFPTLYVVEGFVIIAFNLSLLLFLLLERKFRHQKQYQILAGCVTFDFLFGCAYFSTGVYRYNLKFTNEYVPLVSRFYCLNKVHDLLILFITPEAGIISLFVALDRAVSVFYPIKYLKLPPHYPLVLFVTSFSAIIPAYVTSYMAVIPSRYERNQSGMCFLKDTLPDNCYAILRWIRIVTSILAIAVYIPIACKIRKVRL</sequence>
<proteinExistence type="predicted"/>
<accession>A0A0M3K320</accession>
<reference evidence="2 3" key="2">
    <citation type="submission" date="2018-11" db="EMBL/GenBank/DDBJ databases">
        <authorList>
            <consortium name="Pathogen Informatics"/>
        </authorList>
    </citation>
    <scope>NUCLEOTIDE SEQUENCE [LARGE SCALE GENOMIC DNA]</scope>
</reference>
<dbReference type="Pfam" id="PF10316">
    <property type="entry name" value="7TM_GPCR_Srbc"/>
    <property type="match status" value="1"/>
</dbReference>
<dbReference type="WBParaSite" id="ASIM_0001535101-mRNA-1">
    <property type="protein sequence ID" value="ASIM_0001535101-mRNA-1"/>
    <property type="gene ID" value="ASIM_0001535101"/>
</dbReference>
<dbReference type="InterPro" id="IPR019420">
    <property type="entry name" value="7TM_GPCR_serpentine_rcpt_Srbc"/>
</dbReference>
<keyword evidence="3" id="KW-1185">Reference proteome</keyword>